<dbReference type="EMBL" id="JAJJMB010008202">
    <property type="protein sequence ID" value="KAI3925096.1"/>
    <property type="molecule type" value="Genomic_DNA"/>
</dbReference>
<dbReference type="PANTHER" id="PTHR31232:SF155">
    <property type="entry name" value="PLANT SELF-INCOMPATIBILITY PROTEIN S1 FAMILY"/>
    <property type="match status" value="1"/>
</dbReference>
<comment type="subcellular location">
    <subcellularLocation>
        <location evidence="1 6">Secreted</location>
    </subcellularLocation>
</comment>
<evidence type="ECO:0000256" key="3">
    <source>
        <dbReference type="ARBA" id="ARBA00022471"/>
    </source>
</evidence>
<evidence type="ECO:0000256" key="5">
    <source>
        <dbReference type="ARBA" id="ARBA00022729"/>
    </source>
</evidence>
<dbReference type="GO" id="GO:0005576">
    <property type="term" value="C:extracellular region"/>
    <property type="evidence" value="ECO:0007669"/>
    <property type="project" value="UniProtKB-SubCell"/>
</dbReference>
<keyword evidence="3 6" id="KW-0713">Self-incompatibility</keyword>
<evidence type="ECO:0000256" key="6">
    <source>
        <dbReference type="RuleBase" id="RU367044"/>
    </source>
</evidence>
<dbReference type="Proteomes" id="UP001202328">
    <property type="component" value="Unassembled WGS sequence"/>
</dbReference>
<evidence type="ECO:0000256" key="2">
    <source>
        <dbReference type="ARBA" id="ARBA00005581"/>
    </source>
</evidence>
<sequence>MARFFTIGKLFLVVLTILFWFSSVTDGLGWYNTKTEVVIQNDISPNTTLTFHCKSGDEDLGEHSLASKDSWKFRFFINFFDTTLYWCNFWWVDENGKQRQEGFQIFKTKRDHPRCGYYCRYDVRSDSIYGFSGGEEADLVYKWPVS</sequence>
<keyword evidence="5 6" id="KW-0732">Signal</keyword>
<feature type="signal peptide" evidence="6">
    <location>
        <begin position="1"/>
        <end position="27"/>
    </location>
</feature>
<dbReference type="PANTHER" id="PTHR31232">
    <property type="match status" value="1"/>
</dbReference>
<gene>
    <name evidence="7" type="ORF">MKW98_009746</name>
</gene>
<evidence type="ECO:0000256" key="4">
    <source>
        <dbReference type="ARBA" id="ARBA00022525"/>
    </source>
</evidence>
<proteinExistence type="inferred from homology"/>
<evidence type="ECO:0000256" key="1">
    <source>
        <dbReference type="ARBA" id="ARBA00004613"/>
    </source>
</evidence>
<dbReference type="Pfam" id="PF05938">
    <property type="entry name" value="Self-incomp_S1"/>
    <property type="match status" value="1"/>
</dbReference>
<dbReference type="AlphaFoldDB" id="A0AAD4XLZ0"/>
<name>A0AAD4XLZ0_9MAGN</name>
<keyword evidence="4 6" id="KW-0964">Secreted</keyword>
<protein>
    <recommendedName>
        <fullName evidence="6">S-protein homolog</fullName>
    </recommendedName>
</protein>
<organism evidence="7 8">
    <name type="scientific">Papaver atlanticum</name>
    <dbReference type="NCBI Taxonomy" id="357466"/>
    <lineage>
        <taxon>Eukaryota</taxon>
        <taxon>Viridiplantae</taxon>
        <taxon>Streptophyta</taxon>
        <taxon>Embryophyta</taxon>
        <taxon>Tracheophyta</taxon>
        <taxon>Spermatophyta</taxon>
        <taxon>Magnoliopsida</taxon>
        <taxon>Ranunculales</taxon>
        <taxon>Papaveraceae</taxon>
        <taxon>Papaveroideae</taxon>
        <taxon>Papaver</taxon>
    </lineage>
</organism>
<comment type="similarity">
    <text evidence="2 6">Belongs to the plant self-incompatibility (S1) protein family.</text>
</comment>
<keyword evidence="8" id="KW-1185">Reference proteome</keyword>
<evidence type="ECO:0000313" key="7">
    <source>
        <dbReference type="EMBL" id="KAI3925096.1"/>
    </source>
</evidence>
<comment type="caution">
    <text evidence="7">The sequence shown here is derived from an EMBL/GenBank/DDBJ whole genome shotgun (WGS) entry which is preliminary data.</text>
</comment>
<feature type="chain" id="PRO_5041780205" description="S-protein homolog" evidence="6">
    <location>
        <begin position="28"/>
        <end position="146"/>
    </location>
</feature>
<evidence type="ECO:0000313" key="8">
    <source>
        <dbReference type="Proteomes" id="UP001202328"/>
    </source>
</evidence>
<accession>A0AAD4XLZ0</accession>
<dbReference type="GO" id="GO:0060320">
    <property type="term" value="P:rejection of self pollen"/>
    <property type="evidence" value="ECO:0007669"/>
    <property type="project" value="UniProtKB-KW"/>
</dbReference>
<dbReference type="InterPro" id="IPR010264">
    <property type="entry name" value="Self-incomp_S1"/>
</dbReference>
<reference evidence="7" key="1">
    <citation type="submission" date="2022-04" db="EMBL/GenBank/DDBJ databases">
        <title>A functionally conserved STORR gene fusion in Papaver species that diverged 16.8 million years ago.</title>
        <authorList>
            <person name="Catania T."/>
        </authorList>
    </citation>
    <scope>NUCLEOTIDE SEQUENCE</scope>
    <source>
        <strain evidence="7">S-188037</strain>
    </source>
</reference>